<name>A0A6P3WFS5_CLUHA</name>
<dbReference type="FunFam" id="3.40.1010.10:FF:000004">
    <property type="entry name" value="Putative diphthine synthase"/>
    <property type="match status" value="1"/>
</dbReference>
<comment type="similarity">
    <text evidence="3">Belongs to the diphthine synthase family.</text>
</comment>
<dbReference type="FunFam" id="3.30.950.10:FF:000004">
    <property type="entry name" value="Diphthine synthase putative"/>
    <property type="match status" value="1"/>
</dbReference>
<dbReference type="CDD" id="cd11647">
    <property type="entry name" value="DHP5_DphB"/>
    <property type="match status" value="1"/>
</dbReference>
<reference evidence="12" key="1">
    <citation type="submission" date="2025-08" db="UniProtKB">
        <authorList>
            <consortium name="RefSeq"/>
        </authorList>
    </citation>
    <scope>IDENTIFICATION</scope>
</reference>
<evidence type="ECO:0000256" key="2">
    <source>
        <dbReference type="ARBA" id="ARBA00005156"/>
    </source>
</evidence>
<evidence type="ECO:0000256" key="5">
    <source>
        <dbReference type="ARBA" id="ARBA00022603"/>
    </source>
</evidence>
<evidence type="ECO:0000256" key="3">
    <source>
        <dbReference type="ARBA" id="ARBA00006729"/>
    </source>
</evidence>
<dbReference type="PIRSF" id="PIRSF036432">
    <property type="entry name" value="Diphthine_synth"/>
    <property type="match status" value="1"/>
</dbReference>
<dbReference type="InterPro" id="IPR000878">
    <property type="entry name" value="4pyrrol_Mease"/>
</dbReference>
<gene>
    <name evidence="12" type="primary">dph5</name>
</gene>
<accession>A0A6P3WFS5</accession>
<dbReference type="RefSeq" id="XP_012697396.2">
    <property type="nucleotide sequence ID" value="XM_012841942.3"/>
</dbReference>
<keyword evidence="6" id="KW-0808">Transferase</keyword>
<evidence type="ECO:0000256" key="4">
    <source>
        <dbReference type="ARBA" id="ARBA00011927"/>
    </source>
</evidence>
<evidence type="ECO:0000256" key="7">
    <source>
        <dbReference type="ARBA" id="ARBA00022691"/>
    </source>
</evidence>
<protein>
    <recommendedName>
        <fullName evidence="4">diphthine methyl ester synthase</fullName>
        <ecNumber evidence="4">2.1.1.314</ecNumber>
    </recommendedName>
</protein>
<dbReference type="SUPFAM" id="SSF53790">
    <property type="entry name" value="Tetrapyrrole methylase"/>
    <property type="match status" value="1"/>
</dbReference>
<dbReference type="Proteomes" id="UP000515152">
    <property type="component" value="Chromosome 10"/>
</dbReference>
<dbReference type="GO" id="GO:0017183">
    <property type="term" value="P:protein histidyl modification to diphthamide"/>
    <property type="evidence" value="ECO:0007669"/>
    <property type="project" value="UniProtKB-UniPathway"/>
</dbReference>
<feature type="binding site" evidence="9">
    <location>
        <begin position="112"/>
        <end position="113"/>
    </location>
    <ligand>
        <name>S-adenosyl-L-methionine</name>
        <dbReference type="ChEBI" id="CHEBI:59789"/>
    </ligand>
</feature>
<evidence type="ECO:0000256" key="8">
    <source>
        <dbReference type="ARBA" id="ARBA00048752"/>
    </source>
</evidence>
<dbReference type="InterPro" id="IPR014776">
    <property type="entry name" value="4pyrrole_Mease_sub2"/>
</dbReference>
<evidence type="ECO:0000256" key="1">
    <source>
        <dbReference type="ARBA" id="ARBA00004006"/>
    </source>
</evidence>
<dbReference type="CTD" id="51611"/>
<comment type="pathway">
    <text evidence="2">Protein modification; peptidyl-diphthamide biosynthesis.</text>
</comment>
<evidence type="ECO:0000259" key="10">
    <source>
        <dbReference type="Pfam" id="PF00590"/>
    </source>
</evidence>
<dbReference type="UniPathway" id="UPA00559"/>
<dbReference type="PANTHER" id="PTHR10882:SF0">
    <property type="entry name" value="DIPHTHINE METHYL ESTER SYNTHASE"/>
    <property type="match status" value="1"/>
</dbReference>
<dbReference type="InterPro" id="IPR014777">
    <property type="entry name" value="4pyrrole_Mease_sub1"/>
</dbReference>
<keyword evidence="7 9" id="KW-0949">S-adenosyl-L-methionine</keyword>
<dbReference type="InterPro" id="IPR035996">
    <property type="entry name" value="4pyrrol_Methylase_sf"/>
</dbReference>
<dbReference type="NCBIfam" id="TIGR00522">
    <property type="entry name" value="dph5"/>
    <property type="match status" value="1"/>
</dbReference>
<dbReference type="Gene3D" id="3.40.1010.10">
    <property type="entry name" value="Cobalt-precorrin-4 Transmethylase, Domain 1"/>
    <property type="match status" value="1"/>
</dbReference>
<dbReference type="Pfam" id="PF00590">
    <property type="entry name" value="TP_methylase"/>
    <property type="match status" value="1"/>
</dbReference>
<comment type="function">
    <text evidence="1">S-adenosyl-L-methionine-dependent methyltransferase that catalyzes four methylations of the modified target histidine residue in translation elongation factor 2 (EF-2), to form an intermediate called diphthine methyl ester. The four successive methylation reactions represent the second step of diphthamide biosynthesis.</text>
</comment>
<organism evidence="11 12">
    <name type="scientific">Clupea harengus</name>
    <name type="common">Atlantic herring</name>
    <dbReference type="NCBI Taxonomy" id="7950"/>
    <lineage>
        <taxon>Eukaryota</taxon>
        <taxon>Metazoa</taxon>
        <taxon>Chordata</taxon>
        <taxon>Craniata</taxon>
        <taxon>Vertebrata</taxon>
        <taxon>Euteleostomi</taxon>
        <taxon>Actinopterygii</taxon>
        <taxon>Neopterygii</taxon>
        <taxon>Teleostei</taxon>
        <taxon>Clupei</taxon>
        <taxon>Clupeiformes</taxon>
        <taxon>Clupeoidei</taxon>
        <taxon>Clupeidae</taxon>
        <taxon>Clupea</taxon>
    </lineage>
</organism>
<feature type="binding site" evidence="9">
    <location>
        <position position="84"/>
    </location>
    <ligand>
        <name>S-adenosyl-L-methionine</name>
        <dbReference type="ChEBI" id="CHEBI:59789"/>
    </ligand>
</feature>
<dbReference type="GO" id="GO:0141133">
    <property type="term" value="F:diphthine methyl ester synthase activity"/>
    <property type="evidence" value="ECO:0007669"/>
    <property type="project" value="UniProtKB-EC"/>
</dbReference>
<dbReference type="OrthoDB" id="2516at2759"/>
<comment type="catalytic activity">
    <reaction evidence="8">
        <text>2-[(3S)-amino-3-carboxypropyl]-L-histidyl-[translation elongation factor 2] + 4 S-adenosyl-L-methionine = diphthine methyl ester-[translation elongation factor 2] + 4 S-adenosyl-L-homocysteine + 3 H(+)</text>
        <dbReference type="Rhea" id="RHEA:42652"/>
        <dbReference type="Rhea" id="RHEA-COMP:9749"/>
        <dbReference type="Rhea" id="RHEA-COMP:10173"/>
        <dbReference type="ChEBI" id="CHEBI:15378"/>
        <dbReference type="ChEBI" id="CHEBI:57856"/>
        <dbReference type="ChEBI" id="CHEBI:59789"/>
        <dbReference type="ChEBI" id="CHEBI:73995"/>
        <dbReference type="ChEBI" id="CHEBI:79005"/>
        <dbReference type="EC" id="2.1.1.314"/>
    </reaction>
</comment>
<evidence type="ECO:0000256" key="9">
    <source>
        <dbReference type="PIRSR" id="PIRSR036432-1"/>
    </source>
</evidence>
<dbReference type="AlphaFoldDB" id="A0A6P3WFS5"/>
<keyword evidence="5" id="KW-0489">Methyltransferase</keyword>
<dbReference type="GO" id="GO:0032259">
    <property type="term" value="P:methylation"/>
    <property type="evidence" value="ECO:0007669"/>
    <property type="project" value="UniProtKB-KW"/>
</dbReference>
<feature type="binding site" evidence="9">
    <location>
        <position position="250"/>
    </location>
    <ligand>
        <name>S-adenosyl-L-methionine</name>
        <dbReference type="ChEBI" id="CHEBI:59789"/>
    </ligand>
</feature>
<keyword evidence="11" id="KW-1185">Reference proteome</keyword>
<evidence type="ECO:0000256" key="6">
    <source>
        <dbReference type="ARBA" id="ARBA00022679"/>
    </source>
</evidence>
<dbReference type="EC" id="2.1.1.314" evidence="4"/>
<feature type="binding site" evidence="9">
    <location>
        <position position="225"/>
    </location>
    <ligand>
        <name>S-adenosyl-L-methionine</name>
        <dbReference type="ChEBI" id="CHEBI:59789"/>
    </ligand>
</feature>
<evidence type="ECO:0000313" key="11">
    <source>
        <dbReference type="Proteomes" id="UP000515152"/>
    </source>
</evidence>
<dbReference type="Gene3D" id="3.30.950.10">
    <property type="entry name" value="Methyltransferase, Cobalt-precorrin-4 Transmethylase, Domain 2"/>
    <property type="match status" value="1"/>
</dbReference>
<dbReference type="InterPro" id="IPR004551">
    <property type="entry name" value="Dphthn_synthase"/>
</dbReference>
<feature type="binding site" evidence="9">
    <location>
        <position position="87"/>
    </location>
    <ligand>
        <name>S-adenosyl-L-methionine</name>
        <dbReference type="ChEBI" id="CHEBI:59789"/>
    </ligand>
</feature>
<sequence length="289" mass="32092">MLYLIGLGLGDAKDITVKGLEIVRQCSRVYLEAYTSILTVGKEALEEYYGRELVLADRDMVEQEAAEILRGADAEDVAFLVVGDPFGATTHSDLVLRAVNDGIPYRVIHNASIMNAVGCCGLQLYNFGETVSIVFWTDTWRPESFYDKIKKNRDIGMHTLCLLDIKVKEQSMQNLMRGRKIYEPPRYMTVAQAAGQLLEIVQNRRERGDELVLTEETVCVGLARVGAEDQVIQAGALRELASCDLGGPLHSMIVTGHLHPLEVDMLRLFSSQTNGLQSLKMTDSSTYVS</sequence>
<dbReference type="KEGG" id="char:105912936"/>
<dbReference type="PANTHER" id="PTHR10882">
    <property type="entry name" value="DIPHTHINE SYNTHASE"/>
    <property type="match status" value="1"/>
</dbReference>
<dbReference type="HAMAP" id="MF_01084">
    <property type="entry name" value="Diphthine_synth"/>
    <property type="match status" value="1"/>
</dbReference>
<feature type="domain" description="Tetrapyrrole methylase" evidence="10">
    <location>
        <begin position="1"/>
        <end position="196"/>
    </location>
</feature>
<evidence type="ECO:0000313" key="12">
    <source>
        <dbReference type="RefSeq" id="XP_012697396.2"/>
    </source>
</evidence>
<proteinExistence type="inferred from homology"/>
<feature type="binding site" evidence="9">
    <location>
        <position position="163"/>
    </location>
    <ligand>
        <name>S-adenosyl-L-methionine</name>
        <dbReference type="ChEBI" id="CHEBI:59789"/>
    </ligand>
</feature>
<dbReference type="GeneID" id="105912936"/>
<feature type="binding site" evidence="9">
    <location>
        <position position="9"/>
    </location>
    <ligand>
        <name>S-adenosyl-L-methionine</name>
        <dbReference type="ChEBI" id="CHEBI:59789"/>
    </ligand>
</feature>